<evidence type="ECO:0000313" key="2">
    <source>
        <dbReference type="Proteomes" id="UP000650467"/>
    </source>
</evidence>
<dbReference type="Proteomes" id="UP000650467">
    <property type="component" value="Unassembled WGS sequence"/>
</dbReference>
<dbReference type="EMBL" id="JAEHOC010000060">
    <property type="protein sequence ID" value="KAG2424953.1"/>
    <property type="molecule type" value="Genomic_DNA"/>
</dbReference>
<reference evidence="1" key="1">
    <citation type="journal article" date="2020" name="bioRxiv">
        <title>Comparative genomics of Chlamydomonas.</title>
        <authorList>
            <person name="Craig R.J."/>
            <person name="Hasan A.R."/>
            <person name="Ness R.W."/>
            <person name="Keightley P.D."/>
        </authorList>
    </citation>
    <scope>NUCLEOTIDE SEQUENCE</scope>
    <source>
        <strain evidence="1">SAG 7.73</strain>
    </source>
</reference>
<comment type="caution">
    <text evidence="1">The sequence shown here is derived from an EMBL/GenBank/DDBJ whole genome shotgun (WGS) entry which is preliminary data.</text>
</comment>
<accession>A0A835SK46</accession>
<proteinExistence type="predicted"/>
<dbReference type="AlphaFoldDB" id="A0A835SK46"/>
<sequence>MMMWEHRALSGISWDMSDPEFAETKVERFQYENEDADDFEESMRGEFVPLAEEEWTSLVHPQGMAFQLQCHFDDRADPFSQTDHQKLYEYPDGRQWGLTIMHNVSIRFELFIPARATVRDLLHMLGSLRFRCGYFEGLLFKDSTHAELRWGT</sequence>
<protein>
    <submittedName>
        <fullName evidence="1">Uncharacterized protein</fullName>
    </submittedName>
</protein>
<organism evidence="1 2">
    <name type="scientific">Chlamydomonas incerta</name>
    <dbReference type="NCBI Taxonomy" id="51695"/>
    <lineage>
        <taxon>Eukaryota</taxon>
        <taxon>Viridiplantae</taxon>
        <taxon>Chlorophyta</taxon>
        <taxon>core chlorophytes</taxon>
        <taxon>Chlorophyceae</taxon>
        <taxon>CS clade</taxon>
        <taxon>Chlamydomonadales</taxon>
        <taxon>Chlamydomonadaceae</taxon>
        <taxon>Chlamydomonas</taxon>
    </lineage>
</organism>
<evidence type="ECO:0000313" key="1">
    <source>
        <dbReference type="EMBL" id="KAG2424953.1"/>
    </source>
</evidence>
<keyword evidence="2" id="KW-1185">Reference proteome</keyword>
<name>A0A835SK46_CHLIN</name>
<gene>
    <name evidence="1" type="ORF">HXX76_014111</name>
</gene>